<sequence>MSKWPRYSFSRIPYFGEDRLRNCISTRRHTKSPDTVFIETYQQPVDNSTGQIDPIGLFLHFCVSSILTLPSAASLVPLFLNDTTYFLWRHFTLFLPPMAILLLRMITAYIIILHNTTVIMGMIIPATNSILSIKLGFIDYVFPLISAITVRSTNLLKSWKVGASPRTTLWTKQFIDLFQVDWRYLVGFRGYGTTTNGYAQEL</sequence>
<keyword evidence="1" id="KW-0472">Membrane</keyword>
<dbReference type="AlphaFoldDB" id="A0A226DRU5"/>
<dbReference type="Proteomes" id="UP000198287">
    <property type="component" value="Unassembled WGS sequence"/>
</dbReference>
<feature type="transmembrane region" description="Helical" evidence="1">
    <location>
        <begin position="101"/>
        <end position="124"/>
    </location>
</feature>
<proteinExistence type="predicted"/>
<protein>
    <submittedName>
        <fullName evidence="2">Uncharacterized protein</fullName>
    </submittedName>
</protein>
<evidence type="ECO:0000313" key="2">
    <source>
        <dbReference type="EMBL" id="OXA47554.1"/>
    </source>
</evidence>
<comment type="caution">
    <text evidence="2">The sequence shown here is derived from an EMBL/GenBank/DDBJ whole genome shotgun (WGS) entry which is preliminary data.</text>
</comment>
<name>A0A226DRU5_FOLCA</name>
<feature type="transmembrane region" description="Helical" evidence="1">
    <location>
        <begin position="130"/>
        <end position="150"/>
    </location>
</feature>
<accession>A0A226DRU5</accession>
<keyword evidence="1" id="KW-1133">Transmembrane helix</keyword>
<evidence type="ECO:0000313" key="3">
    <source>
        <dbReference type="Proteomes" id="UP000198287"/>
    </source>
</evidence>
<keyword evidence="1" id="KW-0812">Transmembrane</keyword>
<evidence type="ECO:0000256" key="1">
    <source>
        <dbReference type="SAM" id="Phobius"/>
    </source>
</evidence>
<dbReference type="EMBL" id="LNIX01000013">
    <property type="protein sequence ID" value="OXA47554.1"/>
    <property type="molecule type" value="Genomic_DNA"/>
</dbReference>
<organism evidence="2 3">
    <name type="scientific">Folsomia candida</name>
    <name type="common">Springtail</name>
    <dbReference type="NCBI Taxonomy" id="158441"/>
    <lineage>
        <taxon>Eukaryota</taxon>
        <taxon>Metazoa</taxon>
        <taxon>Ecdysozoa</taxon>
        <taxon>Arthropoda</taxon>
        <taxon>Hexapoda</taxon>
        <taxon>Collembola</taxon>
        <taxon>Entomobryomorpha</taxon>
        <taxon>Isotomoidea</taxon>
        <taxon>Isotomidae</taxon>
        <taxon>Proisotominae</taxon>
        <taxon>Folsomia</taxon>
    </lineage>
</organism>
<feature type="transmembrane region" description="Helical" evidence="1">
    <location>
        <begin position="57"/>
        <end position="80"/>
    </location>
</feature>
<reference evidence="2 3" key="1">
    <citation type="submission" date="2015-12" db="EMBL/GenBank/DDBJ databases">
        <title>The genome of Folsomia candida.</title>
        <authorList>
            <person name="Faddeeva A."/>
            <person name="Derks M.F."/>
            <person name="Anvar Y."/>
            <person name="Smit S."/>
            <person name="Van Straalen N."/>
            <person name="Roelofs D."/>
        </authorList>
    </citation>
    <scope>NUCLEOTIDE SEQUENCE [LARGE SCALE GENOMIC DNA]</scope>
    <source>
        <strain evidence="2 3">VU population</strain>
        <tissue evidence="2">Whole body</tissue>
    </source>
</reference>
<keyword evidence="3" id="KW-1185">Reference proteome</keyword>
<gene>
    <name evidence="2" type="ORF">Fcan01_17670</name>
</gene>